<evidence type="ECO:0000313" key="6">
    <source>
        <dbReference type="Proteomes" id="UP000241986"/>
    </source>
</evidence>
<evidence type="ECO:0000313" key="5">
    <source>
        <dbReference type="EMBL" id="PTH81058.1"/>
    </source>
</evidence>
<gene>
    <name evidence="5" type="ORF">DAA48_10960</name>
</gene>
<reference evidence="5 6" key="1">
    <citation type="submission" date="2018-03" db="EMBL/GenBank/DDBJ databases">
        <title>Aeromonas veronii whole genome sequencing and analysis.</title>
        <authorList>
            <person name="Xie H."/>
            <person name="Liu T."/>
            <person name="Wang K."/>
        </authorList>
    </citation>
    <scope>NUCLEOTIDE SEQUENCE [LARGE SCALE GENOMIC DNA]</scope>
    <source>
        <strain evidence="5 6">XH.VA.1</strain>
    </source>
</reference>
<dbReference type="GO" id="GO:0006355">
    <property type="term" value="P:regulation of DNA-templated transcription"/>
    <property type="evidence" value="ECO:0007669"/>
    <property type="project" value="InterPro"/>
</dbReference>
<proteinExistence type="predicted"/>
<protein>
    <submittedName>
        <fullName evidence="5">Two-component system response regulator NarL</fullName>
    </submittedName>
</protein>
<dbReference type="EMBL" id="PZKL01000026">
    <property type="protein sequence ID" value="PTH81058.1"/>
    <property type="molecule type" value="Genomic_DNA"/>
</dbReference>
<dbReference type="AlphaFoldDB" id="A0A2T4N2L4"/>
<evidence type="ECO:0000256" key="1">
    <source>
        <dbReference type="ARBA" id="ARBA00023125"/>
    </source>
</evidence>
<dbReference type="CDD" id="cd06170">
    <property type="entry name" value="LuxR_C_like"/>
    <property type="match status" value="1"/>
</dbReference>
<dbReference type="InterPro" id="IPR011006">
    <property type="entry name" value="CheY-like_superfamily"/>
</dbReference>
<dbReference type="PROSITE" id="PS50110">
    <property type="entry name" value="RESPONSE_REGULATORY"/>
    <property type="match status" value="1"/>
</dbReference>
<dbReference type="Proteomes" id="UP000241986">
    <property type="component" value="Unassembled WGS sequence"/>
</dbReference>
<keyword evidence="1" id="KW-0238">DNA-binding</keyword>
<feature type="modified residue" description="4-aspartylphosphate" evidence="2">
    <location>
        <position position="65"/>
    </location>
</feature>
<dbReference type="SUPFAM" id="SSF52172">
    <property type="entry name" value="CheY-like"/>
    <property type="match status" value="1"/>
</dbReference>
<dbReference type="InterPro" id="IPR001789">
    <property type="entry name" value="Sig_transdc_resp-reg_receiver"/>
</dbReference>
<dbReference type="RefSeq" id="WP_107683370.1">
    <property type="nucleotide sequence ID" value="NZ_PZKL01000026.1"/>
</dbReference>
<dbReference type="InterPro" id="IPR039420">
    <property type="entry name" value="WalR-like"/>
</dbReference>
<evidence type="ECO:0000256" key="2">
    <source>
        <dbReference type="PROSITE-ProRule" id="PRU00169"/>
    </source>
</evidence>
<dbReference type="SMART" id="SM00421">
    <property type="entry name" value="HTH_LUXR"/>
    <property type="match status" value="1"/>
</dbReference>
<organism evidence="5 6">
    <name type="scientific">Aeromonas veronii</name>
    <dbReference type="NCBI Taxonomy" id="654"/>
    <lineage>
        <taxon>Bacteria</taxon>
        <taxon>Pseudomonadati</taxon>
        <taxon>Pseudomonadota</taxon>
        <taxon>Gammaproteobacteria</taxon>
        <taxon>Aeromonadales</taxon>
        <taxon>Aeromonadaceae</taxon>
        <taxon>Aeromonas</taxon>
    </lineage>
</organism>
<dbReference type="PROSITE" id="PS00622">
    <property type="entry name" value="HTH_LUXR_1"/>
    <property type="match status" value="1"/>
</dbReference>
<dbReference type="PROSITE" id="PS50043">
    <property type="entry name" value="HTH_LUXR_2"/>
    <property type="match status" value="1"/>
</dbReference>
<evidence type="ECO:0000259" key="4">
    <source>
        <dbReference type="PROSITE" id="PS50110"/>
    </source>
</evidence>
<dbReference type="InterPro" id="IPR000792">
    <property type="entry name" value="Tscrpt_reg_LuxR_C"/>
</dbReference>
<dbReference type="SMART" id="SM00448">
    <property type="entry name" value="REC"/>
    <property type="match status" value="1"/>
</dbReference>
<dbReference type="GO" id="GO:0003677">
    <property type="term" value="F:DNA binding"/>
    <property type="evidence" value="ECO:0007669"/>
    <property type="project" value="UniProtKB-KW"/>
</dbReference>
<dbReference type="Pfam" id="PF00072">
    <property type="entry name" value="Response_reg"/>
    <property type="match status" value="1"/>
</dbReference>
<accession>A0A2T4N2L4</accession>
<dbReference type="PANTHER" id="PTHR43214">
    <property type="entry name" value="TWO-COMPONENT RESPONSE REGULATOR"/>
    <property type="match status" value="1"/>
</dbReference>
<sequence>MDNKASIEKIQILKVLLVDDHSILRAGVKSALSTDYCMNVIAEASNGKEGLELAVEYEPDLILLDLQMPVLNGLETLKRIRAKKIKSKVVIFTESDLEIDVVEAFRFGANGYLSKDIEPLDLISCIKSICADASVESPQPKNKPMLSLSSEINVGIIESLSHREIDVVKLLAEGHSNKVISKLLFISPGTVKIHVKNILRKLNLKSRVAVTVWAHNRTIK</sequence>
<dbReference type="Gene3D" id="3.40.50.2300">
    <property type="match status" value="1"/>
</dbReference>
<dbReference type="PANTHER" id="PTHR43214:SF38">
    <property type="entry name" value="NITRATE_NITRITE RESPONSE REGULATOR PROTEIN NARL"/>
    <property type="match status" value="1"/>
</dbReference>
<comment type="caution">
    <text evidence="5">The sequence shown here is derived from an EMBL/GenBank/DDBJ whole genome shotgun (WGS) entry which is preliminary data.</text>
</comment>
<feature type="domain" description="HTH luxR-type" evidence="3">
    <location>
        <begin position="153"/>
        <end position="218"/>
    </location>
</feature>
<keyword evidence="2" id="KW-0597">Phosphoprotein</keyword>
<dbReference type="InterPro" id="IPR016032">
    <property type="entry name" value="Sig_transdc_resp-reg_C-effctor"/>
</dbReference>
<name>A0A2T4N2L4_AERVE</name>
<evidence type="ECO:0000259" key="3">
    <source>
        <dbReference type="PROSITE" id="PS50043"/>
    </source>
</evidence>
<dbReference type="PRINTS" id="PR00038">
    <property type="entry name" value="HTHLUXR"/>
</dbReference>
<dbReference type="Pfam" id="PF00196">
    <property type="entry name" value="GerE"/>
    <property type="match status" value="1"/>
</dbReference>
<dbReference type="GO" id="GO:0000160">
    <property type="term" value="P:phosphorelay signal transduction system"/>
    <property type="evidence" value="ECO:0007669"/>
    <property type="project" value="InterPro"/>
</dbReference>
<feature type="domain" description="Response regulatory" evidence="4">
    <location>
        <begin position="14"/>
        <end position="130"/>
    </location>
</feature>
<dbReference type="SUPFAM" id="SSF46894">
    <property type="entry name" value="C-terminal effector domain of the bipartite response regulators"/>
    <property type="match status" value="1"/>
</dbReference>